<evidence type="ECO:0000259" key="3">
    <source>
        <dbReference type="Pfam" id="PF16998"/>
    </source>
</evidence>
<dbReference type="AlphaFoldDB" id="A0A1G5JS46"/>
<keyword evidence="2" id="KW-1133">Transmembrane helix</keyword>
<dbReference type="EMBL" id="FMVJ01000007">
    <property type="protein sequence ID" value="SCY90489.1"/>
    <property type="molecule type" value="Genomic_DNA"/>
</dbReference>
<feature type="domain" description="Surface antigen" evidence="3">
    <location>
        <begin position="73"/>
        <end position="157"/>
    </location>
</feature>
<sequence>MPWTNPRRYRSDAFLREAGKILAAGLIALSTSACSFSLGMMGMGDDEPKSTGAIAPTDAAPQAVAPLSADLDEEDWRRAKAALAVALDPQGPGTQVSWDNPETSMKGSFTPAGAPFVKNDEICRAFNAQLSGPASASLQGTACRLSGEEWAIKEVKPAGAGAKPDKSPAKTAKKIAKA</sequence>
<protein>
    <submittedName>
        <fullName evidence="4">Surface antigen</fullName>
    </submittedName>
</protein>
<feature type="region of interest" description="Disordered" evidence="1">
    <location>
        <begin position="156"/>
        <end position="178"/>
    </location>
</feature>
<dbReference type="RefSeq" id="WP_244510531.1">
    <property type="nucleotide sequence ID" value="NZ_FMVJ01000007.1"/>
</dbReference>
<name>A0A1G5JS46_9HYPH</name>
<organism evidence="4 5">
    <name type="scientific">Microvirga guangxiensis</name>
    <dbReference type="NCBI Taxonomy" id="549386"/>
    <lineage>
        <taxon>Bacteria</taxon>
        <taxon>Pseudomonadati</taxon>
        <taxon>Pseudomonadota</taxon>
        <taxon>Alphaproteobacteria</taxon>
        <taxon>Hyphomicrobiales</taxon>
        <taxon>Methylobacteriaceae</taxon>
        <taxon>Microvirga</taxon>
    </lineage>
</organism>
<proteinExistence type="predicted"/>
<dbReference type="PROSITE" id="PS51257">
    <property type="entry name" value="PROKAR_LIPOPROTEIN"/>
    <property type="match status" value="1"/>
</dbReference>
<feature type="transmembrane region" description="Helical" evidence="2">
    <location>
        <begin position="21"/>
        <end position="43"/>
    </location>
</feature>
<evidence type="ECO:0000256" key="1">
    <source>
        <dbReference type="SAM" id="MobiDB-lite"/>
    </source>
</evidence>
<reference evidence="5" key="1">
    <citation type="submission" date="2016-10" db="EMBL/GenBank/DDBJ databases">
        <authorList>
            <person name="Varghese N."/>
            <person name="Submissions S."/>
        </authorList>
    </citation>
    <scope>NUCLEOTIDE SEQUENCE [LARGE SCALE GENOMIC DNA]</scope>
    <source>
        <strain evidence="5">CGMCC 1.7666</strain>
    </source>
</reference>
<evidence type="ECO:0000313" key="4">
    <source>
        <dbReference type="EMBL" id="SCY90489.1"/>
    </source>
</evidence>
<gene>
    <name evidence="4" type="ORF">SAMN02927923_02816</name>
</gene>
<evidence type="ECO:0000256" key="2">
    <source>
        <dbReference type="SAM" id="Phobius"/>
    </source>
</evidence>
<keyword evidence="2" id="KW-0812">Transmembrane</keyword>
<dbReference type="Proteomes" id="UP000199569">
    <property type="component" value="Unassembled WGS sequence"/>
</dbReference>
<dbReference type="Pfam" id="PF16998">
    <property type="entry name" value="17kDa_Anti_2"/>
    <property type="match status" value="1"/>
</dbReference>
<keyword evidence="2" id="KW-0472">Membrane</keyword>
<dbReference type="InterPro" id="IPR032635">
    <property type="entry name" value="Anti_2"/>
</dbReference>
<evidence type="ECO:0000313" key="5">
    <source>
        <dbReference type="Proteomes" id="UP000199569"/>
    </source>
</evidence>
<keyword evidence="5" id="KW-1185">Reference proteome</keyword>
<accession>A0A1G5JS46</accession>
<dbReference type="STRING" id="549386.SAMN02927923_02816"/>